<evidence type="ECO:0000313" key="2">
    <source>
        <dbReference type="Proteomes" id="UP000320762"/>
    </source>
</evidence>
<reference evidence="1 2" key="1">
    <citation type="journal article" date="2019" name="New Phytol.">
        <title>Comparative genomics reveals unique wood-decay strategies and fruiting body development in the Schizophyllaceae.</title>
        <authorList>
            <person name="Almasi E."/>
            <person name="Sahu N."/>
            <person name="Krizsan K."/>
            <person name="Balint B."/>
            <person name="Kovacs G.M."/>
            <person name="Kiss B."/>
            <person name="Cseklye J."/>
            <person name="Drula E."/>
            <person name="Henrissat B."/>
            <person name="Nagy I."/>
            <person name="Chovatia M."/>
            <person name="Adam C."/>
            <person name="LaButti K."/>
            <person name="Lipzen A."/>
            <person name="Riley R."/>
            <person name="Grigoriev I.V."/>
            <person name="Nagy L.G."/>
        </authorList>
    </citation>
    <scope>NUCLEOTIDE SEQUENCE [LARGE SCALE GENOMIC DNA]</scope>
    <source>
        <strain evidence="1 2">NL-1724</strain>
    </source>
</reference>
<keyword evidence="2" id="KW-1185">Reference proteome</keyword>
<proteinExistence type="predicted"/>
<protein>
    <submittedName>
        <fullName evidence="1">Uncharacterized protein</fullName>
    </submittedName>
</protein>
<evidence type="ECO:0000313" key="1">
    <source>
        <dbReference type="EMBL" id="TRM57122.1"/>
    </source>
</evidence>
<dbReference type="EMBL" id="VDMD01000052">
    <property type="protein sequence ID" value="TRM57122.1"/>
    <property type="molecule type" value="Genomic_DNA"/>
</dbReference>
<comment type="caution">
    <text evidence="1">The sequence shown here is derived from an EMBL/GenBank/DDBJ whole genome shotgun (WGS) entry which is preliminary data.</text>
</comment>
<sequence length="160" mass="17955">MSILSLNSDFRPGDICLTLASRGDGTFHWTITIPYSDSAGVKLHASNKQGPWRFLADDYSLMETLELCIVMKIGHLHSHTTEDLIRLVEALPMTVVDPFVGEEPRFTCRVWVKQAVTLLRENDILQVDARDMEKAALAWGAEHDPATVTGAPYKFYVYAD</sequence>
<dbReference type="OrthoDB" id="3016366at2759"/>
<organism evidence="1 2">
    <name type="scientific">Schizophyllum amplum</name>
    <dbReference type="NCBI Taxonomy" id="97359"/>
    <lineage>
        <taxon>Eukaryota</taxon>
        <taxon>Fungi</taxon>
        <taxon>Dikarya</taxon>
        <taxon>Basidiomycota</taxon>
        <taxon>Agaricomycotina</taxon>
        <taxon>Agaricomycetes</taxon>
        <taxon>Agaricomycetidae</taxon>
        <taxon>Agaricales</taxon>
        <taxon>Schizophyllaceae</taxon>
        <taxon>Schizophyllum</taxon>
    </lineage>
</organism>
<accession>A0A550BX52</accession>
<dbReference type="AlphaFoldDB" id="A0A550BX52"/>
<gene>
    <name evidence="1" type="ORF">BD626DRAFT_439945</name>
</gene>
<name>A0A550BX52_9AGAR</name>
<dbReference type="Proteomes" id="UP000320762">
    <property type="component" value="Unassembled WGS sequence"/>
</dbReference>